<dbReference type="SUPFAM" id="SSF51445">
    <property type="entry name" value="(Trans)glycosidases"/>
    <property type="match status" value="1"/>
</dbReference>
<proteinExistence type="inferred from homology"/>
<name>A0A1L8DQS4_9DIPT</name>
<dbReference type="GO" id="GO:0004553">
    <property type="term" value="F:hydrolase activity, hydrolyzing O-glycosyl compounds"/>
    <property type="evidence" value="ECO:0007669"/>
    <property type="project" value="InterPro"/>
</dbReference>
<keyword evidence="3 5" id="KW-0378">Hydrolase</keyword>
<evidence type="ECO:0000313" key="9">
    <source>
        <dbReference type="EMBL" id="JAV08813.1"/>
    </source>
</evidence>
<evidence type="ECO:0000256" key="4">
    <source>
        <dbReference type="ARBA" id="ARBA00023295"/>
    </source>
</evidence>
<sequence>MVRCKIYFLISLLVVGYSDAAKVDIRSRSANIRISVETDECVGIGFSVVRDGQIVYESSLGHTGKISSMIENGDSELILMSNQEKIVLKIVEDTREFFQFDVSRKSIKSDKEIVDCVFLGGNELRWYGGPQQKYQYWPVEKLTFSNYSYITKEADSCAIAERYWLNSEGVFIHLSDRAPLFIDQNSRKDNHLCFITKLILPYNTRAQTFDFEYTIGVASDPRKAHLEAVHRILGKPSGVPDELMAARPIWSTWARYKRDINESVVLEFAKEIIDNKFTNSQFEIDDDWEICYGALTFRESKFPDIKKTVQDLKSMGFRVTLWIHPFVNKGCDPWYKEGVDNGYFVLDHNGKEDTQWWNSKTGEAAYVDFTKPEASNWYISRLSKLLEDTGIDSYKFDAGEASWQPDDPILASTSDQHPLKIQTDYIREVATFGPIVEVRSGFRNQFQQIYMRMIDKDSLWSWNNGLPTLVTTLMQLNMNGYPLVLPDMIGGNGYEGAPSREMFIRWLQANVFMPSMQFSYVPWDYTDGDGINILELCRHFVQLHEDFIDLIVERFHRAVDHGEPVNPPVWWIDPKNHVAHTIYDEFLLGEEVLAAPVLEEGQTSRDIYLPAGDWLDGNNGSIYTGPLWLRKYPAPLSVLPYFIRQKK</sequence>
<organism evidence="9">
    <name type="scientific">Nyssomyia neivai</name>
    <dbReference type="NCBI Taxonomy" id="330878"/>
    <lineage>
        <taxon>Eukaryota</taxon>
        <taxon>Metazoa</taxon>
        <taxon>Ecdysozoa</taxon>
        <taxon>Arthropoda</taxon>
        <taxon>Hexapoda</taxon>
        <taxon>Insecta</taxon>
        <taxon>Pterygota</taxon>
        <taxon>Neoptera</taxon>
        <taxon>Endopterygota</taxon>
        <taxon>Diptera</taxon>
        <taxon>Nematocera</taxon>
        <taxon>Psychodoidea</taxon>
        <taxon>Psychodidae</taxon>
        <taxon>Nyssomyia</taxon>
    </lineage>
</organism>
<dbReference type="InterPro" id="IPR000322">
    <property type="entry name" value="Glyco_hydro_31_TIM"/>
</dbReference>
<reference evidence="9" key="1">
    <citation type="submission" date="2016-12" db="EMBL/GenBank/DDBJ databases">
        <title>An insight into the sialome and mialome of the sand fly, Nyssomyia neivai.</title>
        <authorList>
            <person name="Sebastian V."/>
            <person name="Goulart T.M."/>
            <person name="Oliveira W."/>
            <person name="Calvo E."/>
            <person name="Oliveira L.F."/>
            <person name="Pinto M.C."/>
            <person name="Rosselino A.M."/>
            <person name="Ribeiro J.M."/>
        </authorList>
    </citation>
    <scope>NUCLEOTIDE SEQUENCE</scope>
</reference>
<evidence type="ECO:0000256" key="5">
    <source>
        <dbReference type="RuleBase" id="RU361185"/>
    </source>
</evidence>
<dbReference type="GO" id="GO:0005975">
    <property type="term" value="P:carbohydrate metabolic process"/>
    <property type="evidence" value="ECO:0007669"/>
    <property type="project" value="InterPro"/>
</dbReference>
<dbReference type="InterPro" id="IPR017853">
    <property type="entry name" value="GH"/>
</dbReference>
<dbReference type="PANTHER" id="PTHR43053">
    <property type="entry name" value="GLYCOSIDASE FAMILY 31"/>
    <property type="match status" value="1"/>
</dbReference>
<evidence type="ECO:0000259" key="7">
    <source>
        <dbReference type="Pfam" id="PF01055"/>
    </source>
</evidence>
<evidence type="ECO:0000256" key="2">
    <source>
        <dbReference type="ARBA" id="ARBA00022729"/>
    </source>
</evidence>
<evidence type="ECO:0000256" key="3">
    <source>
        <dbReference type="ARBA" id="ARBA00022801"/>
    </source>
</evidence>
<dbReference type="Pfam" id="PF21365">
    <property type="entry name" value="Glyco_hydro_31_3rd"/>
    <property type="match status" value="1"/>
</dbReference>
<dbReference type="SUPFAM" id="SSF51011">
    <property type="entry name" value="Glycosyl hydrolase domain"/>
    <property type="match status" value="1"/>
</dbReference>
<dbReference type="PANTHER" id="PTHR43053:SF4">
    <property type="entry name" value="MYOGENESIS-REGULATING GLYCOSIDASE"/>
    <property type="match status" value="1"/>
</dbReference>
<dbReference type="EMBL" id="GFDF01005271">
    <property type="protein sequence ID" value="JAV08813.1"/>
    <property type="molecule type" value="Transcribed_RNA"/>
</dbReference>
<keyword evidence="4 5" id="KW-0326">Glycosidase</keyword>
<evidence type="ECO:0000256" key="6">
    <source>
        <dbReference type="SAM" id="SignalP"/>
    </source>
</evidence>
<dbReference type="InterPro" id="IPR050985">
    <property type="entry name" value="Alpha-glycosidase_related"/>
</dbReference>
<dbReference type="AlphaFoldDB" id="A0A1L8DQS4"/>
<keyword evidence="2 6" id="KW-0732">Signal</keyword>
<dbReference type="Gene3D" id="3.20.20.80">
    <property type="entry name" value="Glycosidases"/>
    <property type="match status" value="1"/>
</dbReference>
<dbReference type="CDD" id="cd06592">
    <property type="entry name" value="GH31_NET37"/>
    <property type="match status" value="1"/>
</dbReference>
<feature type="domain" description="Glycoside hydrolase family 31 TIM barrel" evidence="7">
    <location>
        <begin position="251"/>
        <end position="549"/>
    </location>
</feature>
<dbReference type="Pfam" id="PF01055">
    <property type="entry name" value="Glyco_hydro_31_2nd"/>
    <property type="match status" value="1"/>
</dbReference>
<protein>
    <submittedName>
        <fullName evidence="9">Putative maltase glucoamylase</fullName>
    </submittedName>
</protein>
<feature type="domain" description="Glycosyl hydrolase family 31 C-terminal" evidence="8">
    <location>
        <begin position="562"/>
        <end position="645"/>
    </location>
</feature>
<dbReference type="InterPro" id="IPR048395">
    <property type="entry name" value="Glyco_hydro_31_C"/>
</dbReference>
<comment type="similarity">
    <text evidence="1 5">Belongs to the glycosyl hydrolase 31 family.</text>
</comment>
<dbReference type="Gene3D" id="2.60.40.1180">
    <property type="entry name" value="Golgi alpha-mannosidase II"/>
    <property type="match status" value="1"/>
</dbReference>
<evidence type="ECO:0000259" key="8">
    <source>
        <dbReference type="Pfam" id="PF21365"/>
    </source>
</evidence>
<feature type="signal peptide" evidence="6">
    <location>
        <begin position="1"/>
        <end position="20"/>
    </location>
</feature>
<accession>A0A1L8DQS4</accession>
<dbReference type="InterPro" id="IPR013780">
    <property type="entry name" value="Glyco_hydro_b"/>
</dbReference>
<evidence type="ECO:0000256" key="1">
    <source>
        <dbReference type="ARBA" id="ARBA00007806"/>
    </source>
</evidence>
<feature type="chain" id="PRO_5012250796" evidence="6">
    <location>
        <begin position="21"/>
        <end position="647"/>
    </location>
</feature>